<dbReference type="InterPro" id="IPR014347">
    <property type="entry name" value="Tautomerase/MIF_sf"/>
</dbReference>
<dbReference type="NCBIfam" id="NF002571">
    <property type="entry name" value="PRK02220.1"/>
    <property type="match status" value="1"/>
</dbReference>
<dbReference type="NCBIfam" id="TIGR00013">
    <property type="entry name" value="taut"/>
    <property type="match status" value="1"/>
</dbReference>
<dbReference type="EC" id="5.3.2.-" evidence="4"/>
<gene>
    <name evidence="6" type="ORF">UR08_12195</name>
</gene>
<evidence type="ECO:0000256" key="4">
    <source>
        <dbReference type="RuleBase" id="RU362032"/>
    </source>
</evidence>
<comment type="caution">
    <text evidence="6">The sequence shown here is derived from an EMBL/GenBank/DDBJ whole genome shotgun (WGS) entry which is preliminary data.</text>
</comment>
<dbReference type="Gene3D" id="3.30.429.10">
    <property type="entry name" value="Macrophage Migration Inhibitory Factor"/>
    <property type="match status" value="1"/>
</dbReference>
<evidence type="ECO:0000259" key="5">
    <source>
        <dbReference type="Pfam" id="PF01361"/>
    </source>
</evidence>
<protein>
    <recommendedName>
        <fullName evidence="4">Tautomerase</fullName>
        <ecNumber evidence="4">5.3.2.-</ecNumber>
    </recommendedName>
</protein>
<dbReference type="RefSeq" id="WP_115753961.1">
    <property type="nucleotide sequence ID" value="NZ_LARY01000003.1"/>
</dbReference>
<dbReference type="Pfam" id="PF01361">
    <property type="entry name" value="Tautomerase"/>
    <property type="match status" value="1"/>
</dbReference>
<dbReference type="InterPro" id="IPR004370">
    <property type="entry name" value="4-OT-like_dom"/>
</dbReference>
<dbReference type="InterPro" id="IPR018191">
    <property type="entry name" value="4-OT"/>
</dbReference>
<comment type="similarity">
    <text evidence="1 4">Belongs to the 4-oxalocrotonate tautomerase family.</text>
</comment>
<feature type="active site" description="Proton acceptor; via imino nitrogen" evidence="3">
    <location>
        <position position="2"/>
    </location>
</feature>
<evidence type="ECO:0000313" key="6">
    <source>
        <dbReference type="EMBL" id="RDW99574.1"/>
    </source>
</evidence>
<dbReference type="EMBL" id="LARY01000003">
    <property type="protein sequence ID" value="RDW99574.1"/>
    <property type="molecule type" value="Genomic_DNA"/>
</dbReference>
<reference evidence="7" key="1">
    <citation type="submission" date="2015-04" db="EMBL/GenBank/DDBJ databases">
        <authorList>
            <person name="Schardt J."/>
            <person name="Mueller-Herbst S."/>
            <person name="Scherer S."/>
            <person name="Huptas C."/>
        </authorList>
    </citation>
    <scope>NUCLEOTIDE SEQUENCE [LARGE SCALE GENOMIC DNA]</scope>
    <source>
        <strain evidence="7">Kiel-L1</strain>
    </source>
</reference>
<keyword evidence="7" id="KW-1185">Reference proteome</keyword>
<sequence length="61" mass="6742">MPIVTIKFLEGRSDDQKKALVKNVTDVVSADLNAPKEKIHVVLEEMKKTDYGVAGIRSSDL</sequence>
<dbReference type="GO" id="GO:0016853">
    <property type="term" value="F:isomerase activity"/>
    <property type="evidence" value="ECO:0007669"/>
    <property type="project" value="UniProtKB-UniRule"/>
</dbReference>
<accession>A0A3D8TL56</accession>
<evidence type="ECO:0000256" key="2">
    <source>
        <dbReference type="ARBA" id="ARBA00023235"/>
    </source>
</evidence>
<dbReference type="PANTHER" id="PTHR35530:SF1">
    <property type="entry name" value="2-HYDROXYMUCONATE TAUTOMERASE"/>
    <property type="match status" value="1"/>
</dbReference>
<dbReference type="CDD" id="cd00491">
    <property type="entry name" value="4Oxalocrotonate_Tautomerase"/>
    <property type="match status" value="1"/>
</dbReference>
<evidence type="ECO:0000256" key="3">
    <source>
        <dbReference type="PIRSR" id="PIRSR618191-1"/>
    </source>
</evidence>
<dbReference type="AlphaFoldDB" id="A0A3D8TL56"/>
<dbReference type="PANTHER" id="PTHR35530">
    <property type="entry name" value="TAUTOMERASE-RELATED"/>
    <property type="match status" value="1"/>
</dbReference>
<dbReference type="SUPFAM" id="SSF55331">
    <property type="entry name" value="Tautomerase/MIF"/>
    <property type="match status" value="1"/>
</dbReference>
<proteinExistence type="inferred from homology"/>
<dbReference type="Proteomes" id="UP000257055">
    <property type="component" value="Unassembled WGS sequence"/>
</dbReference>
<keyword evidence="2 4" id="KW-0413">Isomerase</keyword>
<evidence type="ECO:0000313" key="7">
    <source>
        <dbReference type="Proteomes" id="UP000257055"/>
    </source>
</evidence>
<feature type="domain" description="4-oxalocrotonate tautomerase-like" evidence="5">
    <location>
        <begin position="2"/>
        <end position="59"/>
    </location>
</feature>
<name>A0A3D8TL56_9LIST</name>
<organism evidence="6 7">
    <name type="scientific">Listeria kieliensis</name>
    <dbReference type="NCBI Taxonomy" id="1621700"/>
    <lineage>
        <taxon>Bacteria</taxon>
        <taxon>Bacillati</taxon>
        <taxon>Bacillota</taxon>
        <taxon>Bacilli</taxon>
        <taxon>Bacillales</taxon>
        <taxon>Listeriaceae</taxon>
        <taxon>Listeria</taxon>
    </lineage>
</organism>
<evidence type="ECO:0000256" key="1">
    <source>
        <dbReference type="ARBA" id="ARBA00006723"/>
    </source>
</evidence>